<feature type="compositionally biased region" description="Basic and acidic residues" evidence="1">
    <location>
        <begin position="129"/>
        <end position="139"/>
    </location>
</feature>
<dbReference type="Proteomes" id="UP000717364">
    <property type="component" value="Unassembled WGS sequence"/>
</dbReference>
<evidence type="ECO:0000256" key="1">
    <source>
        <dbReference type="SAM" id="MobiDB-lite"/>
    </source>
</evidence>
<feature type="compositionally biased region" description="Low complexity" evidence="1">
    <location>
        <begin position="1126"/>
        <end position="1135"/>
    </location>
</feature>
<feature type="compositionally biased region" description="Polar residues" evidence="1">
    <location>
        <begin position="710"/>
        <end position="722"/>
    </location>
</feature>
<feature type="compositionally biased region" description="Polar residues" evidence="1">
    <location>
        <begin position="1301"/>
        <end position="1346"/>
    </location>
</feature>
<feature type="compositionally biased region" description="Low complexity" evidence="1">
    <location>
        <begin position="225"/>
        <end position="246"/>
    </location>
</feature>
<feature type="region of interest" description="Disordered" evidence="1">
    <location>
        <begin position="1642"/>
        <end position="1670"/>
    </location>
</feature>
<feature type="compositionally biased region" description="Polar residues" evidence="1">
    <location>
        <begin position="249"/>
        <end position="262"/>
    </location>
</feature>
<feature type="compositionally biased region" description="Polar residues" evidence="1">
    <location>
        <begin position="327"/>
        <end position="357"/>
    </location>
</feature>
<name>A0A947DDT8_9CYAN</name>
<feature type="compositionally biased region" description="Polar residues" evidence="1">
    <location>
        <begin position="86"/>
        <end position="107"/>
    </location>
</feature>
<keyword evidence="3" id="KW-1185">Reference proteome</keyword>
<feature type="compositionally biased region" description="Low complexity" evidence="1">
    <location>
        <begin position="590"/>
        <end position="605"/>
    </location>
</feature>
<organism evidence="2 3">
    <name type="scientific">Leptothoe spongobia TAU-MAC 1115</name>
    <dbReference type="NCBI Taxonomy" id="1967444"/>
    <lineage>
        <taxon>Bacteria</taxon>
        <taxon>Bacillati</taxon>
        <taxon>Cyanobacteriota</taxon>
        <taxon>Cyanophyceae</taxon>
        <taxon>Nodosilineales</taxon>
        <taxon>Cymatolegaceae</taxon>
        <taxon>Leptothoe</taxon>
        <taxon>Leptothoe spongobia</taxon>
    </lineage>
</organism>
<feature type="compositionally biased region" description="Low complexity" evidence="1">
    <location>
        <begin position="173"/>
        <end position="192"/>
    </location>
</feature>
<feature type="compositionally biased region" description="Polar residues" evidence="1">
    <location>
        <begin position="664"/>
        <end position="677"/>
    </location>
</feature>
<feature type="compositionally biased region" description="Polar residues" evidence="1">
    <location>
        <begin position="303"/>
        <end position="314"/>
    </location>
</feature>
<reference evidence="2" key="1">
    <citation type="submission" date="2020-11" db="EMBL/GenBank/DDBJ databases">
        <authorList>
            <person name="Konstantinou D."/>
            <person name="Gkelis S."/>
            <person name="Popin R."/>
            <person name="Fewer D."/>
            <person name="Sivonen K."/>
        </authorList>
    </citation>
    <scope>NUCLEOTIDE SEQUENCE</scope>
    <source>
        <strain evidence="2">TAU-MAC 1115</strain>
    </source>
</reference>
<feature type="compositionally biased region" description="Polar residues" evidence="1">
    <location>
        <begin position="913"/>
        <end position="924"/>
    </location>
</feature>
<feature type="compositionally biased region" description="Polar residues" evidence="1">
    <location>
        <begin position="1070"/>
        <end position="1083"/>
    </location>
</feature>
<sequence>MAKQLGHRSPLGSLRPLGASGWGQRRLLGTPSLSFLDLKTFYPHGFPSRAPGATSSVGEGGQGERGPTSGPAGGVTSGPVSGSTAQLVSRQSTSAITAQPDPSSSPAITDKIPKPGSAAQASRQAVSENRAENKADGEAIAKPSSALPKPGLKGNLTQAKSFRASFQSYFMGQPQQQPQASDSTSSASPDTSLTTGKSPSIPSETAQRQVSSESTSTDFPPVNVSQSIQSLQAPQQPSSTTPTVHSTTHKASANKAATNETLASVDPVQAAGQPAASPPPTAESGAPMEIGTAPDPPAFIQRKNAQSTDSSPTDRPSVIGSDDESIDSSQPVVSPGSTSSFTASASDRTEQSSNASPPTLAADTNPASLPFIQRKRVQSIDSQPTDHPSAIGSDDESIDSPQTVVSPGSTSSFTASASDRTEQSNNASPSILETDTNSAPSLPFIQRKSVQSTDNLQTDRSSVIGSDEGATDSHPIVSSLGSTSSFTAPEPNRAGQSSNASPSTVETGTASTPPPFVQRKSAQSTDSSQASLPSVIGSDEGAIDPHPIVSGPSPTSSFTDPIPNRTEPSSSTSPSTLEAGTNPASLPFIQRKSTQSTDSSQTDRSPVIGSDEGAIDPHPIVSGPSPTSSFTDPAPSRKEQSSGTSPSTLEAGTNPLPPPLIQRKSAQSTDSSPTSLPSVIGSDDEATDHSQPVVSPSPTSSFTTPEPNRVGQSSNASPSTVEIGTDSAPSPFVQRKSTQSTDNSQTDLASVTRSDEGATDPPPPTFSSPGPTSSFTTPGPSRTEQSSSTSPATLEAGTDSASLPFIQRKSVQSTDISQTDLASVIGSGDGSTDPPQPVVSPSPTSSFTAPEPSRTEQPSSTSPSTLETGIKPAPSPFIQRKSTQSTDSSQTDLASVIGSDDESTDYPHPVASHGSTSSFTASASDRTEQSSHASPAILEAGTNPASPPFIQRKSVQSTDSSQTDRASVIGSDEGATDYPQPVSSVGSTSSFTASASDRTEQSSHASPAILEAGTNPASPPFIQRKSTQSTDSQLTDFASVIGSGDGSTDLPHPTVASPSPTSSFTASESNRAGQSANTSSSALETGPNAGPSFIQRKNAQLTDSQLTDRPSVRGSNGGVIDPSPSPTSSFTVPEPSRIEQPSSTSPSTLDAGTNPASSPFIQRKRAQSTDSPETDRLSVISSDDGSIDSHQPIVSSSPTSSFTAPDPNRTEQSISTSPSTLEAGTDSASLPFIQRKSVQSTDSQPTDLASAIGSNDRVIDPPQSISSPSPTSSLIDSVSTRSKKSTDLSPSASAVDPDHSTVIQPKSDLPQSSASPAQLSINQERSDNAATPSIVEPNTQLSSPTDVSAPIQHLNNPSNSPLDQPPNALSQSPKVSHGTQLPTAASAPLQRSPSPEATDVSPLVAKGQSAIGSSSKPGVSDLQVKAQKPIHQRSANAKPPEQSITVLPSASSSFNSSDVEATLSTAQSSFPGSGDPIQASAQAPNVSPTEPVQVVQPRDVQRSITDTSETTHPHSQSEARHINTSQLAPLPMVLKPLGVLRSLQSMGQPGTADFPPSALSEHTPVVQAASTEFSQKQTEAGPSVHPLPRPDSQDSRPSMDSEQVAIPHTSVDGMQLKVLKPIGVLRPLPSLKSSVVTHSQTNQLSAYSPSVEIPHSSTPAPPNPTQANPIQRQITPQNRDEEMPSAWSSLEDLVTHMTSSTSSTPSSAHPSPPASNHTSAQSSPTQSPEHSTVQRQISNQLSDQPPEKAFPSTWSNIEDLVTHFQPTPNPEISAQEISAPTLSTPTIPTVTTDTSSNSTASAPPTSINRTQSTKHPVDPPVVSIQRKLDRPNPPPTSPVNVIQTAQDLPTVTIRRKANANQGEDAHAIQNYSHYLELLAQEVYGLLRQRLCLEQERRGPKYPR</sequence>
<feature type="compositionally biased region" description="Polar residues" evidence="1">
    <location>
        <begin position="1442"/>
        <end position="1471"/>
    </location>
</feature>
<feature type="compositionally biased region" description="Polar residues" evidence="1">
    <location>
        <begin position="1139"/>
        <end position="1160"/>
    </location>
</feature>
<feature type="compositionally biased region" description="Polar residues" evidence="1">
    <location>
        <begin position="735"/>
        <end position="752"/>
    </location>
</feature>
<accession>A0A947DDT8</accession>
<feature type="region of interest" description="Disordered" evidence="1">
    <location>
        <begin position="39"/>
        <end position="1527"/>
    </location>
</feature>
<feature type="compositionally biased region" description="Polar residues" evidence="1">
    <location>
        <begin position="193"/>
        <end position="218"/>
    </location>
</feature>
<feature type="region of interest" description="Disordered" evidence="1">
    <location>
        <begin position="1695"/>
        <end position="1819"/>
    </location>
</feature>
<feature type="compositionally biased region" description="Polar residues" evidence="1">
    <location>
        <begin position="1353"/>
        <end position="1395"/>
    </location>
</feature>
<feature type="compositionally biased region" description="Polar residues" evidence="1">
    <location>
        <begin position="1024"/>
        <end position="1036"/>
    </location>
</feature>
<feature type="compositionally biased region" description="Polar residues" evidence="1">
    <location>
        <begin position="953"/>
        <end position="965"/>
    </location>
</feature>
<feature type="compositionally biased region" description="Polar residues" evidence="1">
    <location>
        <begin position="399"/>
        <end position="440"/>
    </location>
</feature>
<feature type="compositionally biased region" description="Polar residues" evidence="1">
    <location>
        <begin position="1721"/>
        <end position="1743"/>
    </location>
</feature>
<feature type="compositionally biased region" description="Polar residues" evidence="1">
    <location>
        <begin position="1210"/>
        <end position="1228"/>
    </location>
</feature>
<feature type="compositionally biased region" description="Low complexity" evidence="1">
    <location>
        <begin position="767"/>
        <end position="781"/>
    </location>
</feature>
<feature type="compositionally biased region" description="Polar residues" evidence="1">
    <location>
        <begin position="641"/>
        <end position="651"/>
    </location>
</feature>
<feature type="region of interest" description="Disordered" evidence="1">
    <location>
        <begin position="1544"/>
        <end position="1609"/>
    </location>
</feature>
<feature type="compositionally biased region" description="Polar residues" evidence="1">
    <location>
        <begin position="1764"/>
        <end position="1778"/>
    </location>
</feature>
<evidence type="ECO:0000313" key="3">
    <source>
        <dbReference type="Proteomes" id="UP000717364"/>
    </source>
</evidence>
<feature type="compositionally biased region" description="Polar residues" evidence="1">
    <location>
        <begin position="155"/>
        <end position="170"/>
    </location>
</feature>
<feature type="compositionally biased region" description="Polar residues" evidence="1">
    <location>
        <begin position="1192"/>
        <end position="1203"/>
    </location>
</feature>
<feature type="compositionally biased region" description="Low complexity" evidence="1">
    <location>
        <begin position="1260"/>
        <end position="1280"/>
    </location>
</feature>
<feature type="compositionally biased region" description="Polar residues" evidence="1">
    <location>
        <begin position="1236"/>
        <end position="1247"/>
    </location>
</feature>
<feature type="compositionally biased region" description="Low complexity" evidence="1">
    <location>
        <begin position="690"/>
        <end position="707"/>
    </location>
</feature>
<feature type="compositionally biased region" description="Low complexity" evidence="1">
    <location>
        <begin position="841"/>
        <end position="852"/>
    </location>
</feature>
<feature type="compositionally biased region" description="Low complexity" evidence="1">
    <location>
        <begin position="1695"/>
        <end position="1720"/>
    </location>
</feature>
<feature type="compositionally biased region" description="Polar residues" evidence="1">
    <location>
        <begin position="520"/>
        <end position="532"/>
    </location>
</feature>
<feature type="compositionally biased region" description="Low complexity" evidence="1">
    <location>
        <begin position="1780"/>
        <end position="1806"/>
    </location>
</feature>
<feature type="compositionally biased region" description="Low complexity" evidence="1">
    <location>
        <begin position="982"/>
        <end position="996"/>
    </location>
</feature>
<feature type="compositionally biased region" description="Polar residues" evidence="1">
    <location>
        <begin position="448"/>
        <end position="464"/>
    </location>
</feature>
<feature type="compositionally biased region" description="Polar residues" evidence="1">
    <location>
        <begin position="494"/>
        <end position="511"/>
    </location>
</feature>
<dbReference type="RefSeq" id="WP_215607570.1">
    <property type="nucleotide sequence ID" value="NZ_JADOES010000004.1"/>
</dbReference>
<feature type="compositionally biased region" description="Polar residues" evidence="1">
    <location>
        <begin position="1479"/>
        <end position="1490"/>
    </location>
</feature>
<comment type="caution">
    <text evidence="2">The sequence shown here is derived from an EMBL/GenBank/DDBJ whole genome shotgun (WGS) entry which is preliminary data.</text>
</comment>
<feature type="compositionally biased region" description="Polar residues" evidence="1">
    <location>
        <begin position="1568"/>
        <end position="1580"/>
    </location>
</feature>
<protein>
    <submittedName>
        <fullName evidence="2">Uncharacterized protein</fullName>
    </submittedName>
</protein>
<proteinExistence type="predicted"/>
<feature type="compositionally biased region" description="Polar residues" evidence="1">
    <location>
        <begin position="855"/>
        <end position="867"/>
    </location>
</feature>
<feature type="compositionally biased region" description="Low complexity" evidence="1">
    <location>
        <begin position="1053"/>
        <end position="1069"/>
    </location>
</feature>
<gene>
    <name evidence="2" type="ORF">IXB50_03595</name>
</gene>
<feature type="compositionally biased region" description="Polar residues" evidence="1">
    <location>
        <begin position="782"/>
        <end position="792"/>
    </location>
</feature>
<evidence type="ECO:0000313" key="2">
    <source>
        <dbReference type="EMBL" id="MBT9314504.1"/>
    </source>
</evidence>
<feature type="compositionally biased region" description="Basic and acidic residues" evidence="1">
    <location>
        <begin position="1509"/>
        <end position="1521"/>
    </location>
</feature>
<feature type="region of interest" description="Disordered" evidence="1">
    <location>
        <begin position="1"/>
        <end position="26"/>
    </location>
</feature>
<feature type="compositionally biased region" description="Polar residues" evidence="1">
    <location>
        <begin position="1095"/>
        <end position="1108"/>
    </location>
</feature>
<reference evidence="2" key="2">
    <citation type="journal article" date="2021" name="Mar. Drugs">
        <title>Genome Reduction and Secondary Metabolism of the Marine Sponge-Associated Cyanobacterium Leptothoe.</title>
        <authorList>
            <person name="Konstantinou D."/>
            <person name="Popin R.V."/>
            <person name="Fewer D.P."/>
            <person name="Sivonen K."/>
            <person name="Gkelis S."/>
        </authorList>
    </citation>
    <scope>NUCLEOTIDE SEQUENCE</scope>
    <source>
        <strain evidence="2">TAU-MAC 1115</strain>
    </source>
</reference>
<feature type="compositionally biased region" description="Low complexity" evidence="1">
    <location>
        <begin position="882"/>
        <end position="892"/>
    </location>
</feature>
<feature type="compositionally biased region" description="Polar residues" evidence="1">
    <location>
        <begin position="809"/>
        <end position="821"/>
    </location>
</feature>
<dbReference type="EMBL" id="JADOES010000004">
    <property type="protein sequence ID" value="MBT9314504.1"/>
    <property type="molecule type" value="Genomic_DNA"/>
</dbReference>